<evidence type="ECO:0000313" key="4">
    <source>
        <dbReference type="Proteomes" id="UP001168877"/>
    </source>
</evidence>
<protein>
    <recommendedName>
        <fullName evidence="2">PGG domain-containing protein</fullName>
    </recommendedName>
</protein>
<dbReference type="GO" id="GO:0016020">
    <property type="term" value="C:membrane"/>
    <property type="evidence" value="ECO:0007669"/>
    <property type="project" value="TreeGrafter"/>
</dbReference>
<dbReference type="Pfam" id="PF13962">
    <property type="entry name" value="PGG"/>
    <property type="match status" value="1"/>
</dbReference>
<feature type="transmembrane region" description="Helical" evidence="1">
    <location>
        <begin position="91"/>
        <end position="111"/>
    </location>
</feature>
<reference evidence="3" key="1">
    <citation type="journal article" date="2022" name="Plant J.">
        <title>Strategies of tolerance reflected in two North American maple genomes.</title>
        <authorList>
            <person name="McEvoy S.L."/>
            <person name="Sezen U.U."/>
            <person name="Trouern-Trend A."/>
            <person name="McMahon S.M."/>
            <person name="Schaberg P.G."/>
            <person name="Yang J."/>
            <person name="Wegrzyn J.L."/>
            <person name="Swenson N.G."/>
        </authorList>
    </citation>
    <scope>NUCLEOTIDE SEQUENCE</scope>
    <source>
        <strain evidence="3">NS2018</strain>
    </source>
</reference>
<keyword evidence="1" id="KW-0812">Transmembrane</keyword>
<organism evidence="3 4">
    <name type="scientific">Acer saccharum</name>
    <name type="common">Sugar maple</name>
    <dbReference type="NCBI Taxonomy" id="4024"/>
    <lineage>
        <taxon>Eukaryota</taxon>
        <taxon>Viridiplantae</taxon>
        <taxon>Streptophyta</taxon>
        <taxon>Embryophyta</taxon>
        <taxon>Tracheophyta</taxon>
        <taxon>Spermatophyta</taxon>
        <taxon>Magnoliopsida</taxon>
        <taxon>eudicotyledons</taxon>
        <taxon>Gunneridae</taxon>
        <taxon>Pentapetalae</taxon>
        <taxon>rosids</taxon>
        <taxon>malvids</taxon>
        <taxon>Sapindales</taxon>
        <taxon>Sapindaceae</taxon>
        <taxon>Hippocastanoideae</taxon>
        <taxon>Acereae</taxon>
        <taxon>Acer</taxon>
    </lineage>
</organism>
<feature type="domain" description="PGG" evidence="2">
    <location>
        <begin position="88"/>
        <end position="130"/>
    </location>
</feature>
<proteinExistence type="predicted"/>
<gene>
    <name evidence="3" type="ORF">LWI29_031546</name>
</gene>
<evidence type="ECO:0000259" key="2">
    <source>
        <dbReference type="Pfam" id="PF13962"/>
    </source>
</evidence>
<evidence type="ECO:0000256" key="1">
    <source>
        <dbReference type="SAM" id="Phobius"/>
    </source>
</evidence>
<evidence type="ECO:0000313" key="3">
    <source>
        <dbReference type="EMBL" id="KAK0579795.1"/>
    </source>
</evidence>
<comment type="caution">
    <text evidence="3">The sequence shown here is derived from an EMBL/GenBank/DDBJ whole genome shotgun (WGS) entry which is preliminary data.</text>
</comment>
<keyword evidence="1" id="KW-1133">Transmembrane helix</keyword>
<dbReference type="PANTHER" id="PTHR24177">
    <property type="entry name" value="CASKIN"/>
    <property type="match status" value="1"/>
</dbReference>
<dbReference type="PANTHER" id="PTHR24177:SF292">
    <property type="entry name" value="ANKYRIN REPEAT FAMILY PROTEIN-RELATED"/>
    <property type="match status" value="1"/>
</dbReference>
<feature type="transmembrane region" description="Helical" evidence="1">
    <location>
        <begin position="26"/>
        <end position="43"/>
    </location>
</feature>
<dbReference type="EMBL" id="JAUESC010000385">
    <property type="protein sequence ID" value="KAK0579795.1"/>
    <property type="molecule type" value="Genomic_DNA"/>
</dbReference>
<accession>A0AA39RZ81</accession>
<dbReference type="InterPro" id="IPR026961">
    <property type="entry name" value="PGG_dom"/>
</dbReference>
<sequence>MAVHFVLGMGNRVHTLALDGQAVCTFWPWCGLILALAWADFGLGRSTKLKRLSNHHIENEKFRGEPHILFSEEHRRLVREGKMDESPASSCMLVATLIATVMFAAAFTIPGGNDNITGRPIFLHYRSFMALPYVMHWHCSALLLPY</sequence>
<name>A0AA39RZ81_ACESA</name>
<dbReference type="AlphaFoldDB" id="A0AA39RZ81"/>
<reference evidence="3" key="2">
    <citation type="submission" date="2023-06" db="EMBL/GenBank/DDBJ databases">
        <authorList>
            <person name="Swenson N.G."/>
            <person name="Wegrzyn J.L."/>
            <person name="Mcevoy S.L."/>
        </authorList>
    </citation>
    <scope>NUCLEOTIDE SEQUENCE</scope>
    <source>
        <strain evidence="3">NS2018</strain>
        <tissue evidence="3">Leaf</tissue>
    </source>
</reference>
<keyword evidence="1" id="KW-0472">Membrane</keyword>
<feature type="transmembrane region" description="Helical" evidence="1">
    <location>
        <begin position="123"/>
        <end position="144"/>
    </location>
</feature>
<keyword evidence="4" id="KW-1185">Reference proteome</keyword>
<dbReference type="Proteomes" id="UP001168877">
    <property type="component" value="Unassembled WGS sequence"/>
</dbReference>